<dbReference type="eggNOG" id="KOG0504">
    <property type="taxonomic scope" value="Eukaryota"/>
</dbReference>
<keyword evidence="1" id="KW-0040">ANK repeat</keyword>
<dbReference type="Gene3D" id="1.25.40.20">
    <property type="entry name" value="Ankyrin repeat-containing domain"/>
    <property type="match status" value="1"/>
</dbReference>
<dbReference type="KEGG" id="tva:5464278"/>
<dbReference type="EMBL" id="DS113215">
    <property type="protein sequence ID" value="EAY18764.1"/>
    <property type="molecule type" value="Genomic_DNA"/>
</dbReference>
<protein>
    <recommendedName>
        <fullName evidence="2">DUF3447 domain-containing protein</fullName>
    </recommendedName>
</protein>
<evidence type="ECO:0000313" key="3">
    <source>
        <dbReference type="EMBL" id="EAY18764.1"/>
    </source>
</evidence>
<proteinExistence type="predicted"/>
<sequence>MTFEINEFPLTLLEISAKYGANECFNFLIANGASFNATLTKYAIEGGSFSIIHFCEQQNLAFDFDCYRIAIQSHKNNIADWLLTHYQCAVVQIPDCVHYRNTLAALFSYQNGCDIQFKSTALNETCFTEAAKCENLALAKYFRSKGAVIDINLGREPGESPLIRACRKNNYELIQFLLDLGADVNFVAGEMKYIQYNAIAYACNTNNYEMAKYFIERHADVNSITIDTQGMRTMFAGSSVRFFKTPLWITCMHGYYDIVKLLVEHGANILILY</sequence>
<feature type="domain" description="DUF3447" evidence="2">
    <location>
        <begin position="37"/>
        <end position="106"/>
    </location>
</feature>
<dbReference type="SMART" id="SM00248">
    <property type="entry name" value="ANK"/>
    <property type="match status" value="5"/>
</dbReference>
<dbReference type="SUPFAM" id="SSF48403">
    <property type="entry name" value="Ankyrin repeat"/>
    <property type="match status" value="1"/>
</dbReference>
<evidence type="ECO:0000256" key="1">
    <source>
        <dbReference type="PROSITE-ProRule" id="PRU00023"/>
    </source>
</evidence>
<name>A2DLE6_TRIV3</name>
<dbReference type="RefSeq" id="XP_001579750.1">
    <property type="nucleotide sequence ID" value="XM_001579700.1"/>
</dbReference>
<reference evidence="3" key="2">
    <citation type="journal article" date="2007" name="Science">
        <title>Draft genome sequence of the sexually transmitted pathogen Trichomonas vaginalis.</title>
        <authorList>
            <person name="Carlton J.M."/>
            <person name="Hirt R.P."/>
            <person name="Silva J.C."/>
            <person name="Delcher A.L."/>
            <person name="Schatz M."/>
            <person name="Zhao Q."/>
            <person name="Wortman J.R."/>
            <person name="Bidwell S.L."/>
            <person name="Alsmark U.C.M."/>
            <person name="Besteiro S."/>
            <person name="Sicheritz-Ponten T."/>
            <person name="Noel C.J."/>
            <person name="Dacks J.B."/>
            <person name="Foster P.G."/>
            <person name="Simillion C."/>
            <person name="Van de Peer Y."/>
            <person name="Miranda-Saavedra D."/>
            <person name="Barton G.J."/>
            <person name="Westrop G.D."/>
            <person name="Mueller S."/>
            <person name="Dessi D."/>
            <person name="Fiori P.L."/>
            <person name="Ren Q."/>
            <person name="Paulsen I."/>
            <person name="Zhang H."/>
            <person name="Bastida-Corcuera F.D."/>
            <person name="Simoes-Barbosa A."/>
            <person name="Brown M.T."/>
            <person name="Hayes R.D."/>
            <person name="Mukherjee M."/>
            <person name="Okumura C.Y."/>
            <person name="Schneider R."/>
            <person name="Smith A.J."/>
            <person name="Vanacova S."/>
            <person name="Villalvazo M."/>
            <person name="Haas B.J."/>
            <person name="Pertea M."/>
            <person name="Feldblyum T.V."/>
            <person name="Utterback T.R."/>
            <person name="Shu C.L."/>
            <person name="Osoegawa K."/>
            <person name="de Jong P.J."/>
            <person name="Hrdy I."/>
            <person name="Horvathova L."/>
            <person name="Zubacova Z."/>
            <person name="Dolezal P."/>
            <person name="Malik S.B."/>
            <person name="Logsdon J.M. Jr."/>
            <person name="Henze K."/>
            <person name="Gupta A."/>
            <person name="Wang C.C."/>
            <person name="Dunne R.L."/>
            <person name="Upcroft J.A."/>
            <person name="Upcroft P."/>
            <person name="White O."/>
            <person name="Salzberg S.L."/>
            <person name="Tang P."/>
            <person name="Chiu C.-H."/>
            <person name="Lee Y.-S."/>
            <person name="Embley T.M."/>
            <person name="Coombs G.H."/>
            <person name="Mottram J.C."/>
            <person name="Tachezy J."/>
            <person name="Fraser-Liggett C.M."/>
            <person name="Johnson P.J."/>
        </authorList>
    </citation>
    <scope>NUCLEOTIDE SEQUENCE [LARGE SCALE GENOMIC DNA]</scope>
    <source>
        <strain evidence="3">G3</strain>
    </source>
</reference>
<organism evidence="3 4">
    <name type="scientific">Trichomonas vaginalis (strain ATCC PRA-98 / G3)</name>
    <dbReference type="NCBI Taxonomy" id="412133"/>
    <lineage>
        <taxon>Eukaryota</taxon>
        <taxon>Metamonada</taxon>
        <taxon>Parabasalia</taxon>
        <taxon>Trichomonadida</taxon>
        <taxon>Trichomonadidae</taxon>
        <taxon>Trichomonas</taxon>
    </lineage>
</organism>
<dbReference type="Pfam" id="PF12796">
    <property type="entry name" value="Ank_2"/>
    <property type="match status" value="1"/>
</dbReference>
<evidence type="ECO:0000313" key="4">
    <source>
        <dbReference type="Proteomes" id="UP000001542"/>
    </source>
</evidence>
<dbReference type="PROSITE" id="PS50297">
    <property type="entry name" value="ANK_REP_REGION"/>
    <property type="match status" value="2"/>
</dbReference>
<dbReference type="InterPro" id="IPR002110">
    <property type="entry name" value="Ankyrin_rpt"/>
</dbReference>
<reference evidence="3" key="1">
    <citation type="submission" date="2006-10" db="EMBL/GenBank/DDBJ databases">
        <authorList>
            <person name="Amadeo P."/>
            <person name="Zhao Q."/>
            <person name="Wortman J."/>
            <person name="Fraser-Liggett C."/>
            <person name="Carlton J."/>
        </authorList>
    </citation>
    <scope>NUCLEOTIDE SEQUENCE</scope>
    <source>
        <strain evidence="3">G3</strain>
    </source>
</reference>
<dbReference type="PANTHER" id="PTHR24159">
    <property type="match status" value="1"/>
</dbReference>
<accession>A2DLE6</accession>
<feature type="repeat" description="ANK" evidence="1">
    <location>
        <begin position="242"/>
        <end position="273"/>
    </location>
</feature>
<dbReference type="InterPro" id="IPR020683">
    <property type="entry name" value="DUF3447"/>
</dbReference>
<dbReference type="InParanoid" id="A2DLE6"/>
<dbReference type="Pfam" id="PF13606">
    <property type="entry name" value="Ank_3"/>
    <property type="match status" value="1"/>
</dbReference>
<keyword evidence="4" id="KW-1185">Reference proteome</keyword>
<dbReference type="PROSITE" id="PS50088">
    <property type="entry name" value="ANK_REPEAT"/>
    <property type="match status" value="2"/>
</dbReference>
<dbReference type="Pfam" id="PF11929">
    <property type="entry name" value="DUF3447"/>
    <property type="match status" value="1"/>
</dbReference>
<dbReference type="STRING" id="5722.A2DLE6"/>
<gene>
    <name evidence="3" type="ORF">TVAG_267970</name>
</gene>
<dbReference type="Proteomes" id="UP000001542">
    <property type="component" value="Unassembled WGS sequence"/>
</dbReference>
<dbReference type="SMR" id="A2DLE6"/>
<dbReference type="VEuPathDB" id="TrichDB:TVAG_267970"/>
<evidence type="ECO:0000259" key="2">
    <source>
        <dbReference type="Pfam" id="PF11929"/>
    </source>
</evidence>
<feature type="repeat" description="ANK" evidence="1">
    <location>
        <begin position="157"/>
        <end position="189"/>
    </location>
</feature>
<dbReference type="VEuPathDB" id="TrichDB:TVAGG3_0013900"/>
<dbReference type="InterPro" id="IPR036770">
    <property type="entry name" value="Ankyrin_rpt-contain_sf"/>
</dbReference>
<dbReference type="AlphaFoldDB" id="A2DLE6"/>
<dbReference type="PANTHER" id="PTHR24159:SF5">
    <property type="entry name" value="ANK_REP_REGION DOMAIN-CONTAINING PROTEIN"/>
    <property type="match status" value="1"/>
</dbReference>